<keyword evidence="2" id="KW-0406">Ion transport</keyword>
<reference evidence="2" key="1">
    <citation type="journal article" date="2015" name="Toxicon">
        <title>Multi-copy venom genes hidden in de novo transcriptome assemblies, a cautionary tale with the snakelocks sea anemone Anemonia sulcata (Pennant, 1977).</title>
        <authorList>
            <person name="Macrander J."/>
            <person name="Broe M."/>
            <person name="Daly M."/>
        </authorList>
    </citation>
    <scope>NUCLEOTIDE SEQUENCE</scope>
</reference>
<feature type="chain" id="PRO_5012429919" evidence="1">
    <location>
        <begin position="16"/>
        <end position="65"/>
    </location>
</feature>
<name>A0A0S1M171_ANESU</name>
<gene>
    <name evidence="2" type="primary">NaTx</name>
</gene>
<dbReference type="SUPFAM" id="SSF57392">
    <property type="entry name" value="Defensin-like"/>
    <property type="match status" value="1"/>
</dbReference>
<dbReference type="EMBL" id="KT948931">
    <property type="protein sequence ID" value="ALL34521.1"/>
    <property type="molecule type" value="mRNA"/>
</dbReference>
<evidence type="ECO:0000256" key="1">
    <source>
        <dbReference type="SAM" id="SignalP"/>
    </source>
</evidence>
<keyword evidence="1" id="KW-0732">Signal</keyword>
<keyword evidence="2" id="KW-0813">Transport</keyword>
<proteinExistence type="evidence at transcript level"/>
<dbReference type="AlphaFoldDB" id="A0A0S1M171"/>
<sequence>MILLFAAVFLTLASADTYEDVDMPKRGFACKCIGDSQKVWTGTIWLFGCPSGWKVCYGDICCRRG</sequence>
<evidence type="ECO:0000313" key="2">
    <source>
        <dbReference type="EMBL" id="ALL34521.1"/>
    </source>
</evidence>
<keyword evidence="2" id="KW-0407">Ion channel</keyword>
<accession>A0A0S1M171</accession>
<protein>
    <submittedName>
        <fullName evidence="2">Sodium channel toxin protein</fullName>
    </submittedName>
</protein>
<dbReference type="GO" id="GO:0034220">
    <property type="term" value="P:monoatomic ion transmembrane transport"/>
    <property type="evidence" value="ECO:0007669"/>
    <property type="project" value="UniProtKB-KW"/>
</dbReference>
<organism evidence="2">
    <name type="scientific">Anemonia sulcata</name>
    <name type="common">Mediterranean snakelocks sea anemone</name>
    <dbReference type="NCBI Taxonomy" id="6108"/>
    <lineage>
        <taxon>Eukaryota</taxon>
        <taxon>Metazoa</taxon>
        <taxon>Cnidaria</taxon>
        <taxon>Anthozoa</taxon>
        <taxon>Hexacorallia</taxon>
        <taxon>Actiniaria</taxon>
        <taxon>Actiniidae</taxon>
        <taxon>Anemonia</taxon>
    </lineage>
</organism>
<feature type="signal peptide" evidence="1">
    <location>
        <begin position="1"/>
        <end position="15"/>
    </location>
</feature>